<protein>
    <submittedName>
        <fullName evidence="2">Uncharacterized protein</fullName>
    </submittedName>
</protein>
<reference evidence="2" key="1">
    <citation type="submission" date="2024-03" db="EMBL/GenBank/DDBJ databases">
        <title>WGS assembly of Saponaria officinalis var. Norfolk2.</title>
        <authorList>
            <person name="Jenkins J."/>
            <person name="Shu S."/>
            <person name="Grimwood J."/>
            <person name="Barry K."/>
            <person name="Goodstein D."/>
            <person name="Schmutz J."/>
            <person name="Leebens-Mack J."/>
            <person name="Osbourn A."/>
        </authorList>
    </citation>
    <scope>NUCLEOTIDE SEQUENCE [LARGE SCALE GENOMIC DNA]</scope>
    <source>
        <strain evidence="2">JIC</strain>
    </source>
</reference>
<dbReference type="EMBL" id="JBDFQZ010000013">
    <property type="protein sequence ID" value="KAK9670338.1"/>
    <property type="molecule type" value="Genomic_DNA"/>
</dbReference>
<feature type="signal peptide" evidence="1">
    <location>
        <begin position="1"/>
        <end position="27"/>
    </location>
</feature>
<name>A0AAW1H6H5_SAPOF</name>
<gene>
    <name evidence="2" type="ORF">RND81_13G194800</name>
</gene>
<keyword evidence="1" id="KW-0732">Signal</keyword>
<evidence type="ECO:0000256" key="1">
    <source>
        <dbReference type="SAM" id="SignalP"/>
    </source>
</evidence>
<dbReference type="SUPFAM" id="SSF101148">
    <property type="entry name" value="Plant invertase/pectin methylesterase inhibitor"/>
    <property type="match status" value="1"/>
</dbReference>
<evidence type="ECO:0000313" key="3">
    <source>
        <dbReference type="Proteomes" id="UP001443914"/>
    </source>
</evidence>
<organism evidence="2 3">
    <name type="scientific">Saponaria officinalis</name>
    <name type="common">Common soapwort</name>
    <name type="synonym">Lychnis saponaria</name>
    <dbReference type="NCBI Taxonomy" id="3572"/>
    <lineage>
        <taxon>Eukaryota</taxon>
        <taxon>Viridiplantae</taxon>
        <taxon>Streptophyta</taxon>
        <taxon>Embryophyta</taxon>
        <taxon>Tracheophyta</taxon>
        <taxon>Spermatophyta</taxon>
        <taxon>Magnoliopsida</taxon>
        <taxon>eudicotyledons</taxon>
        <taxon>Gunneridae</taxon>
        <taxon>Pentapetalae</taxon>
        <taxon>Caryophyllales</taxon>
        <taxon>Caryophyllaceae</taxon>
        <taxon>Caryophylleae</taxon>
        <taxon>Saponaria</taxon>
    </lineage>
</organism>
<dbReference type="InterPro" id="IPR035513">
    <property type="entry name" value="Invertase/methylesterase_inhib"/>
</dbReference>
<comment type="caution">
    <text evidence="2">The sequence shown here is derived from an EMBL/GenBank/DDBJ whole genome shotgun (WGS) entry which is preliminary data.</text>
</comment>
<evidence type="ECO:0000313" key="2">
    <source>
        <dbReference type="EMBL" id="KAK9670338.1"/>
    </source>
</evidence>
<dbReference type="AlphaFoldDB" id="A0AAW1H6H5"/>
<feature type="chain" id="PRO_5043721511" evidence="1">
    <location>
        <begin position="28"/>
        <end position="182"/>
    </location>
</feature>
<sequence length="182" mass="20183">MNFNQNILVIFAIIFITCLINSPSTQATDQRIVDRMCGVTNIPEVCQSCVRDTRPTYEVNQDMDVIICMLRCALNDNQHLLSGAIIYAREATNVTVKTVVNGCVENYTHVRFGIMKTQMLTKERSYADAKDVIDTLVYPNMTACDHAIAQSGIPMPPPLFGGSIVVASDFNMARQMLSVIKA</sequence>
<proteinExistence type="predicted"/>
<dbReference type="Proteomes" id="UP001443914">
    <property type="component" value="Unassembled WGS sequence"/>
</dbReference>
<keyword evidence="3" id="KW-1185">Reference proteome</keyword>
<dbReference type="Gene3D" id="1.20.140.40">
    <property type="entry name" value="Invertase/pectin methylesterase inhibitor family protein"/>
    <property type="match status" value="1"/>
</dbReference>
<accession>A0AAW1H6H5</accession>